<comment type="caution">
    <text evidence="4">The sequence shown here is derived from an EMBL/GenBank/DDBJ whole genome shotgun (WGS) entry which is preliminary data.</text>
</comment>
<protein>
    <submittedName>
        <fullName evidence="4">Glycosyltransferase family 4 protein</fullName>
    </submittedName>
</protein>
<dbReference type="InterPro" id="IPR001296">
    <property type="entry name" value="Glyco_trans_1"/>
</dbReference>
<dbReference type="SUPFAM" id="SSF53756">
    <property type="entry name" value="UDP-Glycosyltransferase/glycogen phosphorylase"/>
    <property type="match status" value="1"/>
</dbReference>
<dbReference type="PANTHER" id="PTHR12526:SF510">
    <property type="entry name" value="D-INOSITOL 3-PHOSPHATE GLYCOSYLTRANSFERASE"/>
    <property type="match status" value="1"/>
</dbReference>
<dbReference type="CDD" id="cd03801">
    <property type="entry name" value="GT4_PimA-like"/>
    <property type="match status" value="1"/>
</dbReference>
<reference evidence="4" key="1">
    <citation type="submission" date="2022-06" db="EMBL/GenBank/DDBJ databases">
        <title>Aeoliella straminimaris, a novel planctomycete from sediments.</title>
        <authorList>
            <person name="Vitorino I.R."/>
            <person name="Lage O.M."/>
        </authorList>
    </citation>
    <scope>NUCLEOTIDE SEQUENCE</scope>
    <source>
        <strain evidence="4">ICT_H6.2</strain>
    </source>
</reference>
<name>A0A9X2FA68_9BACT</name>
<organism evidence="4 5">
    <name type="scientific">Aeoliella straminimaris</name>
    <dbReference type="NCBI Taxonomy" id="2954799"/>
    <lineage>
        <taxon>Bacteria</taxon>
        <taxon>Pseudomonadati</taxon>
        <taxon>Planctomycetota</taxon>
        <taxon>Planctomycetia</taxon>
        <taxon>Pirellulales</taxon>
        <taxon>Lacipirellulaceae</taxon>
        <taxon>Aeoliella</taxon>
    </lineage>
</organism>
<keyword evidence="2" id="KW-0808">Transferase</keyword>
<evidence type="ECO:0000313" key="5">
    <source>
        <dbReference type="Proteomes" id="UP001155241"/>
    </source>
</evidence>
<dbReference type="Proteomes" id="UP001155241">
    <property type="component" value="Unassembled WGS sequence"/>
</dbReference>
<keyword evidence="1" id="KW-0328">Glycosyltransferase</keyword>
<gene>
    <name evidence="4" type="ORF">NG895_15140</name>
</gene>
<proteinExistence type="predicted"/>
<dbReference type="PANTHER" id="PTHR12526">
    <property type="entry name" value="GLYCOSYLTRANSFERASE"/>
    <property type="match status" value="1"/>
</dbReference>
<dbReference type="GO" id="GO:0016757">
    <property type="term" value="F:glycosyltransferase activity"/>
    <property type="evidence" value="ECO:0007669"/>
    <property type="project" value="UniProtKB-KW"/>
</dbReference>
<accession>A0A9X2FA68</accession>
<keyword evidence="5" id="KW-1185">Reference proteome</keyword>
<feature type="domain" description="Glycosyl transferase family 1" evidence="3">
    <location>
        <begin position="204"/>
        <end position="360"/>
    </location>
</feature>
<evidence type="ECO:0000259" key="3">
    <source>
        <dbReference type="Pfam" id="PF00534"/>
    </source>
</evidence>
<dbReference type="Pfam" id="PF00534">
    <property type="entry name" value="Glycos_transf_1"/>
    <property type="match status" value="1"/>
</dbReference>
<evidence type="ECO:0000313" key="4">
    <source>
        <dbReference type="EMBL" id="MCO6045245.1"/>
    </source>
</evidence>
<evidence type="ECO:0000256" key="1">
    <source>
        <dbReference type="ARBA" id="ARBA00022676"/>
    </source>
</evidence>
<sequence length="383" mass="43087">MHSNMNTPLTPTNVAMLVNGQERYGIATIPRLYAQHWPDMVFVSFGRGDLYEWLSANHARTVLIDSTDRFAIRKNLLRAMSDYRRHLHLARKHADELHAPFADQDIRVVHTHRLTEQLVAGMLKEDGYKSVWQINNNSSPGRLGGMSRRFNHRLARWGADLLLPASDFIAGNWKGSSVPMRTIHNAAMPVADFHEVPDPPPMRCLVAGRLEHSKGHHSAVAAVIAARDAGCDVRLDIYGGPVDDNAYADQLRDTIRQADAEQHIELKGFCDDLRQRHRDYHLGLQCRIDPEPCSLWVCETMVDGLPLAASATGGTPELVQDGQTGMLYPAGDAEALAERIIQLYRDADRLKTMRHAAYERGRTRYLMDRMGEETMAAYNSLFA</sequence>
<dbReference type="Gene3D" id="3.40.50.2000">
    <property type="entry name" value="Glycogen Phosphorylase B"/>
    <property type="match status" value="2"/>
</dbReference>
<dbReference type="EMBL" id="JAMXLR010000051">
    <property type="protein sequence ID" value="MCO6045245.1"/>
    <property type="molecule type" value="Genomic_DNA"/>
</dbReference>
<dbReference type="AlphaFoldDB" id="A0A9X2FA68"/>
<evidence type="ECO:0000256" key="2">
    <source>
        <dbReference type="ARBA" id="ARBA00022679"/>
    </source>
</evidence>